<dbReference type="Pfam" id="PF00570">
    <property type="entry name" value="HRDC"/>
    <property type="match status" value="1"/>
</dbReference>
<sequence length="396" mass="44487">MNYTLINENDQLQSVVDAITAVDLVGIDTEFVAEDCYRPDLCLLQVSTREAVFIVDPKTIDDISSVWQALLDPARTVIVHAGREEILFAHRATGMAVPKLFDVQVALGLMGGEYPASYGKLLHRLLGENVPKGETRTDWRKRPLTRAQLEYAALDVLHLPLLYDALTEQLIAAGRLRWLEDELARRQDNLIQTQEQEGWFKLSGIQSLHGKQLSIVRELWLWRDQRAQLKDMPARRVLRDDLIVELAKRGSSDPAKIAHIRGLHHSGFQRFLPEIADCVTRGAKLPAPVAPWIGQSKRARPPALLQQFLTAAMSYLCRTNNIAPAIVGTSDDVGRLAGYWLDGARLTESDEEFPQLLRGWRAELVGEPLYHIFTGKRALCVVDPKDEMPLGLCDAH</sequence>
<accession>A0A518GCD9</accession>
<dbReference type="Proteomes" id="UP000318017">
    <property type="component" value="Chromosome"/>
</dbReference>
<dbReference type="GO" id="GO:0003676">
    <property type="term" value="F:nucleic acid binding"/>
    <property type="evidence" value="ECO:0007669"/>
    <property type="project" value="InterPro"/>
</dbReference>
<dbReference type="CDD" id="cd06142">
    <property type="entry name" value="RNaseD_exo"/>
    <property type="match status" value="1"/>
</dbReference>
<evidence type="ECO:0000313" key="2">
    <source>
        <dbReference type="EMBL" id="QDV26220.1"/>
    </source>
</evidence>
<dbReference type="GO" id="GO:0000166">
    <property type="term" value="F:nucleotide binding"/>
    <property type="evidence" value="ECO:0007669"/>
    <property type="project" value="InterPro"/>
</dbReference>
<dbReference type="GO" id="GO:0006139">
    <property type="term" value="P:nucleobase-containing compound metabolic process"/>
    <property type="evidence" value="ECO:0007669"/>
    <property type="project" value="InterPro"/>
</dbReference>
<dbReference type="SMART" id="SM00474">
    <property type="entry name" value="35EXOc"/>
    <property type="match status" value="1"/>
</dbReference>
<dbReference type="SUPFAM" id="SSF53098">
    <property type="entry name" value="Ribonuclease H-like"/>
    <property type="match status" value="1"/>
</dbReference>
<dbReference type="InterPro" id="IPR012337">
    <property type="entry name" value="RNaseH-like_sf"/>
</dbReference>
<gene>
    <name evidence="2" type="primary">rnd</name>
    <name evidence="2" type="ORF">Q31a_45920</name>
</gene>
<name>A0A518GCD9_9BACT</name>
<protein>
    <submittedName>
        <fullName evidence="2">Ribonuclease D</fullName>
        <ecNumber evidence="2">3.1.13.5</ecNumber>
    </submittedName>
</protein>
<dbReference type="InterPro" id="IPR010997">
    <property type="entry name" value="HRDC-like_sf"/>
</dbReference>
<dbReference type="PANTHER" id="PTHR47649:SF1">
    <property type="entry name" value="RIBONUCLEASE D"/>
    <property type="match status" value="1"/>
</dbReference>
<feature type="domain" description="HRDC" evidence="1">
    <location>
        <begin position="209"/>
        <end position="289"/>
    </location>
</feature>
<dbReference type="InterPro" id="IPR036397">
    <property type="entry name" value="RNaseH_sf"/>
</dbReference>
<dbReference type="Pfam" id="PF01612">
    <property type="entry name" value="DNA_pol_A_exo1"/>
    <property type="match status" value="1"/>
</dbReference>
<dbReference type="GO" id="GO:0008408">
    <property type="term" value="F:3'-5' exonuclease activity"/>
    <property type="evidence" value="ECO:0007669"/>
    <property type="project" value="InterPro"/>
</dbReference>
<dbReference type="EMBL" id="CP036298">
    <property type="protein sequence ID" value="QDV26220.1"/>
    <property type="molecule type" value="Genomic_DNA"/>
</dbReference>
<dbReference type="EC" id="3.1.13.5" evidence="2"/>
<dbReference type="PANTHER" id="PTHR47649">
    <property type="entry name" value="RIBONUCLEASE D"/>
    <property type="match status" value="1"/>
</dbReference>
<dbReference type="KEGG" id="ahel:Q31a_45920"/>
<dbReference type="GO" id="GO:0033890">
    <property type="term" value="F:ribonuclease D activity"/>
    <property type="evidence" value="ECO:0007669"/>
    <property type="project" value="UniProtKB-EC"/>
</dbReference>
<evidence type="ECO:0000313" key="3">
    <source>
        <dbReference type="Proteomes" id="UP000318017"/>
    </source>
</evidence>
<dbReference type="InterPro" id="IPR044876">
    <property type="entry name" value="HRDC_dom_sf"/>
</dbReference>
<keyword evidence="2" id="KW-0378">Hydrolase</keyword>
<proteinExistence type="predicted"/>
<dbReference type="InterPro" id="IPR002562">
    <property type="entry name" value="3'-5'_exonuclease_dom"/>
</dbReference>
<organism evidence="2 3">
    <name type="scientific">Aureliella helgolandensis</name>
    <dbReference type="NCBI Taxonomy" id="2527968"/>
    <lineage>
        <taxon>Bacteria</taxon>
        <taxon>Pseudomonadati</taxon>
        <taxon>Planctomycetota</taxon>
        <taxon>Planctomycetia</taxon>
        <taxon>Pirellulales</taxon>
        <taxon>Pirellulaceae</taxon>
        <taxon>Aureliella</taxon>
    </lineage>
</organism>
<reference evidence="2 3" key="1">
    <citation type="submission" date="2019-02" db="EMBL/GenBank/DDBJ databases">
        <title>Deep-cultivation of Planctomycetes and their phenomic and genomic characterization uncovers novel biology.</title>
        <authorList>
            <person name="Wiegand S."/>
            <person name="Jogler M."/>
            <person name="Boedeker C."/>
            <person name="Pinto D."/>
            <person name="Vollmers J."/>
            <person name="Rivas-Marin E."/>
            <person name="Kohn T."/>
            <person name="Peeters S.H."/>
            <person name="Heuer A."/>
            <person name="Rast P."/>
            <person name="Oberbeckmann S."/>
            <person name="Bunk B."/>
            <person name="Jeske O."/>
            <person name="Meyerdierks A."/>
            <person name="Storesund J.E."/>
            <person name="Kallscheuer N."/>
            <person name="Luecker S."/>
            <person name="Lage O.M."/>
            <person name="Pohl T."/>
            <person name="Merkel B.J."/>
            <person name="Hornburger P."/>
            <person name="Mueller R.-W."/>
            <person name="Bruemmer F."/>
            <person name="Labrenz M."/>
            <person name="Spormann A.M."/>
            <person name="Op den Camp H."/>
            <person name="Overmann J."/>
            <person name="Amann R."/>
            <person name="Jetten M.S.M."/>
            <person name="Mascher T."/>
            <person name="Medema M.H."/>
            <person name="Devos D.P."/>
            <person name="Kaster A.-K."/>
            <person name="Ovreas L."/>
            <person name="Rohde M."/>
            <person name="Galperin M.Y."/>
            <person name="Jogler C."/>
        </authorList>
    </citation>
    <scope>NUCLEOTIDE SEQUENCE [LARGE SCALE GENOMIC DNA]</scope>
    <source>
        <strain evidence="2 3">Q31a</strain>
    </source>
</reference>
<evidence type="ECO:0000259" key="1">
    <source>
        <dbReference type="PROSITE" id="PS50967"/>
    </source>
</evidence>
<dbReference type="Gene3D" id="1.10.150.80">
    <property type="entry name" value="HRDC domain"/>
    <property type="match status" value="1"/>
</dbReference>
<dbReference type="SUPFAM" id="SSF47819">
    <property type="entry name" value="HRDC-like"/>
    <property type="match status" value="2"/>
</dbReference>
<dbReference type="RefSeq" id="WP_145082200.1">
    <property type="nucleotide sequence ID" value="NZ_CP036298.1"/>
</dbReference>
<dbReference type="OrthoDB" id="9800549at2"/>
<dbReference type="PROSITE" id="PS50967">
    <property type="entry name" value="HRDC"/>
    <property type="match status" value="1"/>
</dbReference>
<dbReference type="Gene3D" id="3.30.420.10">
    <property type="entry name" value="Ribonuclease H-like superfamily/Ribonuclease H"/>
    <property type="match status" value="1"/>
</dbReference>
<dbReference type="InterPro" id="IPR051086">
    <property type="entry name" value="RNase_D-like"/>
</dbReference>
<dbReference type="InterPro" id="IPR002121">
    <property type="entry name" value="HRDC_dom"/>
</dbReference>
<keyword evidence="3" id="KW-1185">Reference proteome</keyword>
<dbReference type="AlphaFoldDB" id="A0A518GCD9"/>